<reference evidence="2 3" key="1">
    <citation type="submission" date="2019-06" db="EMBL/GenBank/DDBJ databases">
        <title>Whole genome shotgun sequence of Corynebacterium variabile NBRC 15286.</title>
        <authorList>
            <person name="Hosoyama A."/>
            <person name="Uohara A."/>
            <person name="Ohji S."/>
            <person name="Ichikawa N."/>
        </authorList>
    </citation>
    <scope>NUCLEOTIDE SEQUENCE [LARGE SCALE GENOMIC DNA]</scope>
    <source>
        <strain evidence="2 3">NBRC 15286</strain>
    </source>
</reference>
<keyword evidence="1" id="KW-1133">Transmembrane helix</keyword>
<dbReference type="EMBL" id="BJNT01000014">
    <property type="protein sequence ID" value="GEC86591.1"/>
    <property type="molecule type" value="Genomic_DNA"/>
</dbReference>
<sequence length="149" mass="16514">MRKIPACAILLIAAGAFFVSTGMYIAISIPLEYFNVGHFLAIVIGSVISSLGLTFINNAIACRPKYRYPKQVIAGNDSGHDNWKYSSIGPNDIYGKLKYIQELQSSKRCISFRATRKINELTELIGKTIPTADKNISNKEHFNLSKGNK</sequence>
<evidence type="ECO:0000313" key="2">
    <source>
        <dbReference type="EMBL" id="GEC86591.1"/>
    </source>
</evidence>
<gene>
    <name evidence="2" type="ORF">CVA01_19050</name>
</gene>
<evidence type="ECO:0000313" key="3">
    <source>
        <dbReference type="Proteomes" id="UP000319986"/>
    </source>
</evidence>
<proteinExistence type="predicted"/>
<keyword evidence="1" id="KW-0472">Membrane</keyword>
<dbReference type="Proteomes" id="UP000319986">
    <property type="component" value="Unassembled WGS sequence"/>
</dbReference>
<feature type="transmembrane region" description="Helical" evidence="1">
    <location>
        <begin position="39"/>
        <end position="60"/>
    </location>
</feature>
<organism evidence="2 3">
    <name type="scientific">Corynebacterium variabile</name>
    <dbReference type="NCBI Taxonomy" id="1727"/>
    <lineage>
        <taxon>Bacteria</taxon>
        <taxon>Bacillati</taxon>
        <taxon>Actinomycetota</taxon>
        <taxon>Actinomycetes</taxon>
        <taxon>Mycobacteriales</taxon>
        <taxon>Corynebacteriaceae</taxon>
        <taxon>Corynebacterium</taxon>
    </lineage>
</organism>
<dbReference type="AlphaFoldDB" id="A0A4Y4C0K9"/>
<dbReference type="GeneID" id="82888038"/>
<accession>A0A4Y4C0K9</accession>
<keyword evidence="1" id="KW-0812">Transmembrane</keyword>
<protein>
    <submittedName>
        <fullName evidence="2">Uncharacterized protein</fullName>
    </submittedName>
</protein>
<feature type="transmembrane region" description="Helical" evidence="1">
    <location>
        <begin position="7"/>
        <end position="27"/>
    </location>
</feature>
<evidence type="ECO:0000256" key="1">
    <source>
        <dbReference type="SAM" id="Phobius"/>
    </source>
</evidence>
<name>A0A4Y4C0K9_9CORY</name>
<dbReference type="RefSeq" id="WP_141330302.1">
    <property type="nucleotide sequence ID" value="NZ_BJNT01000014.1"/>
</dbReference>
<comment type="caution">
    <text evidence="2">The sequence shown here is derived from an EMBL/GenBank/DDBJ whole genome shotgun (WGS) entry which is preliminary data.</text>
</comment>